<keyword evidence="2" id="KW-1185">Reference proteome</keyword>
<dbReference type="AlphaFoldDB" id="A0AAV7ME85"/>
<organism evidence="1 2">
    <name type="scientific">Pleurodeles waltl</name>
    <name type="common">Iberian ribbed newt</name>
    <dbReference type="NCBI Taxonomy" id="8319"/>
    <lineage>
        <taxon>Eukaryota</taxon>
        <taxon>Metazoa</taxon>
        <taxon>Chordata</taxon>
        <taxon>Craniata</taxon>
        <taxon>Vertebrata</taxon>
        <taxon>Euteleostomi</taxon>
        <taxon>Amphibia</taxon>
        <taxon>Batrachia</taxon>
        <taxon>Caudata</taxon>
        <taxon>Salamandroidea</taxon>
        <taxon>Salamandridae</taxon>
        <taxon>Pleurodelinae</taxon>
        <taxon>Pleurodeles</taxon>
    </lineage>
</organism>
<sequence length="181" mass="19618">MPAKLQQSSKKTTSNIIAPNPAGFLDCFLVGHALRAVCLHPALEAKKKSPVCRRNLPPATASTKLLYHRSSGSPLIVTSVVPGTQELDPSDSDSPVVLLSKFGGEFLCAQPIPGPQLLVQRGGMLPPSMHHLETIEKAGRMKRYKVASSRLATLLWFCRRPEQSAVNPLAEGEEGDAEELW</sequence>
<comment type="caution">
    <text evidence="1">The sequence shown here is derived from an EMBL/GenBank/DDBJ whole genome shotgun (WGS) entry which is preliminary data.</text>
</comment>
<evidence type="ECO:0000313" key="2">
    <source>
        <dbReference type="Proteomes" id="UP001066276"/>
    </source>
</evidence>
<reference evidence="1" key="1">
    <citation type="journal article" date="2022" name="bioRxiv">
        <title>Sequencing and chromosome-scale assembly of the giantPleurodeles waltlgenome.</title>
        <authorList>
            <person name="Brown T."/>
            <person name="Elewa A."/>
            <person name="Iarovenko S."/>
            <person name="Subramanian E."/>
            <person name="Araus A.J."/>
            <person name="Petzold A."/>
            <person name="Susuki M."/>
            <person name="Suzuki K.-i.T."/>
            <person name="Hayashi T."/>
            <person name="Toyoda A."/>
            <person name="Oliveira C."/>
            <person name="Osipova E."/>
            <person name="Leigh N.D."/>
            <person name="Simon A."/>
            <person name="Yun M.H."/>
        </authorList>
    </citation>
    <scope>NUCLEOTIDE SEQUENCE</scope>
    <source>
        <strain evidence="1">20211129_DDA</strain>
        <tissue evidence="1">Liver</tissue>
    </source>
</reference>
<accession>A0AAV7ME85</accession>
<protein>
    <submittedName>
        <fullName evidence="1">Uncharacterized protein</fullName>
    </submittedName>
</protein>
<gene>
    <name evidence="1" type="ORF">NDU88_005305</name>
</gene>
<evidence type="ECO:0000313" key="1">
    <source>
        <dbReference type="EMBL" id="KAJ1100218.1"/>
    </source>
</evidence>
<proteinExistence type="predicted"/>
<dbReference type="EMBL" id="JANPWB010000014">
    <property type="protein sequence ID" value="KAJ1100218.1"/>
    <property type="molecule type" value="Genomic_DNA"/>
</dbReference>
<dbReference type="Proteomes" id="UP001066276">
    <property type="component" value="Chromosome 10"/>
</dbReference>
<name>A0AAV7ME85_PLEWA</name>